<dbReference type="OrthoDB" id="9134523at2"/>
<gene>
    <name evidence="1" type="ordered locus">HEAR2138</name>
</gene>
<dbReference type="Proteomes" id="UP000006697">
    <property type="component" value="Chromosome"/>
</dbReference>
<name>A4G6Y8_HERAR</name>
<reference evidence="1 2" key="1">
    <citation type="journal article" date="2007" name="PLoS Genet.">
        <title>A tale of two oxidation states: bacterial colonization of arsenic-rich environments.</title>
        <authorList>
            <person name="Muller D."/>
            <person name="Medigue C."/>
            <person name="Koechler S."/>
            <person name="Barbe V."/>
            <person name="Barakat M."/>
            <person name="Talla E."/>
            <person name="Bonnefoy V."/>
            <person name="Krin E."/>
            <person name="Arsene-Ploetze F."/>
            <person name="Carapito C."/>
            <person name="Chandler M."/>
            <person name="Cournoyer B."/>
            <person name="Cruveiller S."/>
            <person name="Dossat C."/>
            <person name="Duval S."/>
            <person name="Heymann M."/>
            <person name="Leize E."/>
            <person name="Lieutaud A."/>
            <person name="Lievremont D."/>
            <person name="Makita Y."/>
            <person name="Mangenot S."/>
            <person name="Nitschke W."/>
            <person name="Ortet P."/>
            <person name="Perdrial N."/>
            <person name="Schoepp B."/>
            <person name="Siguier N."/>
            <person name="Simeonova D.D."/>
            <person name="Rouy Z."/>
            <person name="Segurens B."/>
            <person name="Turlin E."/>
            <person name="Vallenet D."/>
            <person name="Van Dorsselaer A."/>
            <person name="Weiss S."/>
            <person name="Weissenbach J."/>
            <person name="Lett M.C."/>
            <person name="Danchin A."/>
            <person name="Bertin P.N."/>
        </authorList>
    </citation>
    <scope>NUCLEOTIDE SEQUENCE [LARGE SCALE GENOMIC DNA]</scope>
    <source>
        <strain evidence="2">ULPAs1</strain>
    </source>
</reference>
<dbReference type="eggNOG" id="ENOG503374Q">
    <property type="taxonomic scope" value="Bacteria"/>
</dbReference>
<dbReference type="AlphaFoldDB" id="A4G6Y8"/>
<dbReference type="EMBL" id="CU207211">
    <property type="protein sequence ID" value="CAL62275.1"/>
    <property type="molecule type" value="Genomic_DNA"/>
</dbReference>
<keyword evidence="2" id="KW-1185">Reference proteome</keyword>
<dbReference type="STRING" id="204773.HEAR2138"/>
<dbReference type="HOGENOM" id="CLU_121972_0_0_4"/>
<organism evidence="1 2">
    <name type="scientific">Herminiimonas arsenicoxydans</name>
    <dbReference type="NCBI Taxonomy" id="204773"/>
    <lineage>
        <taxon>Bacteria</taxon>
        <taxon>Pseudomonadati</taxon>
        <taxon>Pseudomonadota</taxon>
        <taxon>Betaproteobacteria</taxon>
        <taxon>Burkholderiales</taxon>
        <taxon>Oxalobacteraceae</taxon>
        <taxon>Herminiimonas</taxon>
    </lineage>
</organism>
<evidence type="ECO:0000313" key="2">
    <source>
        <dbReference type="Proteomes" id="UP000006697"/>
    </source>
</evidence>
<evidence type="ECO:0008006" key="3">
    <source>
        <dbReference type="Google" id="ProtNLM"/>
    </source>
</evidence>
<protein>
    <recommendedName>
        <fullName evidence="3">Apea-like HEPN domain-containing protein</fullName>
    </recommendedName>
</protein>
<proteinExistence type="predicted"/>
<evidence type="ECO:0000313" key="1">
    <source>
        <dbReference type="EMBL" id="CAL62275.1"/>
    </source>
</evidence>
<sequence length="168" mass="19521">MQNISSPPHPDYDDPKELYAFFGLAFYKANILEQGVVNLAVALMAQGNLGVTVGDINRLYDSFDTKTFGPVLRIAKERYSFTSEFSKKLDQALSYRNYLAHGFFKQHDINQMSEDGRKIMIDELIEIWMHLTEADRIIDEYWMSAWEANGITKEWITKQMNTYVDTTR</sequence>
<accession>A4G6Y8</accession>
<dbReference type="KEGG" id="har:HEAR2138"/>